<name>A0AAE3L050_9FIRM</name>
<dbReference type="Proteomes" id="UP001205748">
    <property type="component" value="Unassembled WGS sequence"/>
</dbReference>
<keyword evidence="4" id="KW-1003">Cell membrane</keyword>
<reference evidence="9" key="1">
    <citation type="submission" date="2022-07" db="EMBL/GenBank/DDBJ databases">
        <title>Enhanced cultured diversity of the mouse gut microbiota enables custom-made synthetic communities.</title>
        <authorList>
            <person name="Afrizal A."/>
        </authorList>
    </citation>
    <scope>NUCLEOTIDE SEQUENCE</scope>
    <source>
        <strain evidence="9">DSM 28593</strain>
    </source>
</reference>
<evidence type="ECO:0000256" key="6">
    <source>
        <dbReference type="ARBA" id="ARBA00022989"/>
    </source>
</evidence>
<dbReference type="InterPro" id="IPR006043">
    <property type="entry name" value="NCS2"/>
</dbReference>
<keyword evidence="7 8" id="KW-0472">Membrane</keyword>
<comment type="caution">
    <text evidence="9">The sequence shown here is derived from an EMBL/GenBank/DDBJ whole genome shotgun (WGS) entry which is preliminary data.</text>
</comment>
<dbReference type="PROSITE" id="PS01116">
    <property type="entry name" value="XANTH_URACIL_PERMASE"/>
    <property type="match status" value="1"/>
</dbReference>
<dbReference type="AlphaFoldDB" id="A0AAE3L050"/>
<evidence type="ECO:0000256" key="2">
    <source>
        <dbReference type="ARBA" id="ARBA00008821"/>
    </source>
</evidence>
<comment type="similarity">
    <text evidence="2">Belongs to the nucleobase:cation symporter-2 (NCS2) (TC 2.A.40) family.</text>
</comment>
<dbReference type="PANTHER" id="PTHR42810:SF4">
    <property type="entry name" value="URIC ACID TRANSPORTER UACT"/>
    <property type="match status" value="1"/>
</dbReference>
<keyword evidence="3" id="KW-0813">Transport</keyword>
<feature type="transmembrane region" description="Helical" evidence="8">
    <location>
        <begin position="73"/>
        <end position="91"/>
    </location>
</feature>
<feature type="transmembrane region" description="Helical" evidence="8">
    <location>
        <begin position="168"/>
        <end position="185"/>
    </location>
</feature>
<evidence type="ECO:0000256" key="5">
    <source>
        <dbReference type="ARBA" id="ARBA00022692"/>
    </source>
</evidence>
<feature type="transmembrane region" description="Helical" evidence="8">
    <location>
        <begin position="138"/>
        <end position="156"/>
    </location>
</feature>
<feature type="transmembrane region" description="Helical" evidence="8">
    <location>
        <begin position="34"/>
        <end position="67"/>
    </location>
</feature>
<dbReference type="GO" id="GO:0005886">
    <property type="term" value="C:plasma membrane"/>
    <property type="evidence" value="ECO:0007669"/>
    <property type="project" value="UniProtKB-SubCell"/>
</dbReference>
<feature type="transmembrane region" description="Helical" evidence="8">
    <location>
        <begin position="313"/>
        <end position="335"/>
    </location>
</feature>
<dbReference type="NCBIfam" id="TIGR00801">
    <property type="entry name" value="ncs2"/>
    <property type="match status" value="1"/>
</dbReference>
<feature type="transmembrane region" description="Helical" evidence="8">
    <location>
        <begin position="341"/>
        <end position="363"/>
    </location>
</feature>
<proteinExistence type="inferred from homology"/>
<gene>
    <name evidence="9" type="ORF">NSA47_09840</name>
</gene>
<dbReference type="GO" id="GO:0042907">
    <property type="term" value="F:xanthine transmembrane transporter activity"/>
    <property type="evidence" value="ECO:0007669"/>
    <property type="project" value="TreeGrafter"/>
</dbReference>
<comment type="subcellular location">
    <subcellularLocation>
        <location evidence="1">Cell membrane</location>
        <topology evidence="1">Multi-pass membrane protein</topology>
    </subcellularLocation>
</comment>
<dbReference type="EMBL" id="JANKAS010000008">
    <property type="protein sequence ID" value="MCR1899282.1"/>
    <property type="molecule type" value="Genomic_DNA"/>
</dbReference>
<dbReference type="PANTHER" id="PTHR42810">
    <property type="entry name" value="PURINE PERMEASE C1399.01C-RELATED"/>
    <property type="match status" value="1"/>
</dbReference>
<keyword evidence="6 8" id="KW-1133">Transmembrane helix</keyword>
<evidence type="ECO:0000256" key="1">
    <source>
        <dbReference type="ARBA" id="ARBA00004651"/>
    </source>
</evidence>
<dbReference type="InterPro" id="IPR006042">
    <property type="entry name" value="Xan_ur_permease"/>
</dbReference>
<evidence type="ECO:0000313" key="9">
    <source>
        <dbReference type="EMBL" id="MCR1899282.1"/>
    </source>
</evidence>
<feature type="transmembrane region" description="Helical" evidence="8">
    <location>
        <begin position="400"/>
        <end position="419"/>
    </location>
</feature>
<protein>
    <submittedName>
        <fullName evidence="9">Uracil-xanthine permease family protein</fullName>
    </submittedName>
</protein>
<evidence type="ECO:0000313" key="10">
    <source>
        <dbReference type="Proteomes" id="UP001205748"/>
    </source>
</evidence>
<evidence type="ECO:0000256" key="4">
    <source>
        <dbReference type="ARBA" id="ARBA00022475"/>
    </source>
</evidence>
<feature type="transmembrane region" description="Helical" evidence="8">
    <location>
        <begin position="375"/>
        <end position="394"/>
    </location>
</feature>
<evidence type="ECO:0000256" key="7">
    <source>
        <dbReference type="ARBA" id="ARBA00023136"/>
    </source>
</evidence>
<feature type="transmembrane region" description="Helical" evidence="8">
    <location>
        <begin position="112"/>
        <end position="132"/>
    </location>
</feature>
<keyword evidence="5 8" id="KW-0812">Transmembrane</keyword>
<evidence type="ECO:0000256" key="3">
    <source>
        <dbReference type="ARBA" id="ARBA00022448"/>
    </source>
</evidence>
<dbReference type="RefSeq" id="WP_257531464.1">
    <property type="nucleotide sequence ID" value="NZ_JANKAS010000008.1"/>
</dbReference>
<dbReference type="Pfam" id="PF00860">
    <property type="entry name" value="Xan_ur_permease"/>
    <property type="match status" value="1"/>
</dbReference>
<accession>A0AAE3L050</accession>
<sequence length="426" mass="43895">MSADQKTMSNDGVIRKGDYIPMGKKTVLGIQHVFTMFGATVLVPLLTGFNVSVALFGAGAGTLLFHLMTKGKVPAFLGSSFAFIPVIIAAGQMGGVEQGSAEYIANLQYAQGGLVVAGIIYVILALIIKLVGPELIHSLFPPIVTGPIIMVIGLNLAPTAIDMASSHWLLAFICLVTVTVVNIYGKGFIKVLPVLCGLGVGYIASALLGVIDYTPIKEAAWLSVPAFTMAKFSAKALTIIAPVAIVTVVEHVGDVLAIGATVEEDFVADPGIHRTLMGDGIATAMAGMIGAPANTTYGENTGVLALTKVWDPAIMRIAAVFAIAIAFIGKIGGLISTIPSAVVGGISIILFGMIASIGVRTVVENNVDFKASRNLIIASVILVLGIGGAVFEIPLGDSPIQFSGMALAAVAGIILNKVLPSAESEQ</sequence>
<feature type="transmembrane region" description="Helical" evidence="8">
    <location>
        <begin position="191"/>
        <end position="211"/>
    </location>
</feature>
<evidence type="ECO:0000256" key="8">
    <source>
        <dbReference type="SAM" id="Phobius"/>
    </source>
</evidence>
<organism evidence="9 10">
    <name type="scientific">Irregularibacter muris</name>
    <dbReference type="NCBI Taxonomy" id="1796619"/>
    <lineage>
        <taxon>Bacteria</taxon>
        <taxon>Bacillati</taxon>
        <taxon>Bacillota</taxon>
        <taxon>Clostridia</taxon>
        <taxon>Eubacteriales</taxon>
        <taxon>Eubacteriaceae</taxon>
        <taxon>Irregularibacter</taxon>
    </lineage>
</organism>
<keyword evidence="10" id="KW-1185">Reference proteome</keyword>